<proteinExistence type="predicted"/>
<sequence>MQKSRPSKKQFTLVGLSTLLLASSVLSIFFPAPQKIDAATTISKKTIVYSGEGAPTPNPNKKAFTFGKNPTATTTINEDAGGRNKVEKIVFYKGTQAVKTIQVNAQTYSGTETFNGDKIEVQSVENGANGSWFAWNRTIKEGWKAGQSDRWDDVGPSTDAPGTEGPIATDSPKWSDTYTTAPGRTVKLTVQYPISNSFKGVDEFTDVPFPIYMIDNRASIVQARNKQLVKDGAKVEARYDQTVKNENLKISGYPALGQIEIEQLLVGLQPGQTEVGATRDLNYATIVFKQQHSDTGADRYYVEKNKDGSMKAYDKDSPKNAQIMAFYYAAYKFVAASVTYQYPDHYWVYRTSEEQEPTGFCNIRTGRTIEGQDMQPAVSAMIKADQRDREIFDVLQGIPTSESLYGNVLAKDYLHQFKFQEQKVTCIYEVPVTQPYLLKWDPGKTVPNNPPPGTHEEPDPQTDETTVIYNIHTERYFTYWTVEKLGVYEIDNAVLKNYAFQGESITIYPEGYIPPELIVEKNSGYTASPVPPAFTAPSTITVEGGKSKPSPTSDADVAQGLVEEKIGKVKGKNDKVVFKGQTLMDEREAEVQTPVPTPVPNGSQIGRNVLYSPNHMIPRTKTNRTSAPSMGTITYAGLDANYEAPDGDTYPISGINPVTVHTPVVNYSSTSNDATHNQKTMPNYSRQAFILDRPFTITIPTSGQHQNYPGYGNRDYAKYYRSKEVYFPFDTYAADRNTFYPKGTWINIPVGQLTTEFFLPVWVDEGDYTVTFRNTAENAPDTQPTQQDANFDLIHHVASDTVNVEVIGRLYDFHITDIADYNWEMVFRTQEGSAVHTGNTYWTGLNGIDGTARGNTSPFTLPILPGSNPLEGMKNITVKTGYHIKFDLKTKGNMFGKTDGIRITPSFTFVSKDGKTQTPVDLYYNDDHRTFIQVGSPEDTEERYIILNDRLRNVPEEELTDTARYKYDNYYTFAEMNGVSREMFIADYIRRFTKQKTPIGGFDLLLLPEQTRTLIGPKANLPGSVDFARANAAVQKWYGHYTLPGDPYVVAKGTNLAEYGRTHGGLTKRDPIFLRDGYIILNFNIESIQNGNLNAPHLQYVNAPLMNQWTLEGFKRSVQDSWGNTFTLRDGDIVFYNADKSYKDDFQAEVNH</sequence>
<accession>A0ACC6PD43</accession>
<comment type="caution">
    <text evidence="1">The sequence shown here is derived from an EMBL/GenBank/DDBJ whole genome shotgun (WGS) entry which is preliminary data.</text>
</comment>
<reference evidence="1" key="1">
    <citation type="submission" date="2024-03" db="EMBL/GenBank/DDBJ databases">
        <title>Whole genome sequecning of epiphytes from Marcgravia umbellata leaves.</title>
        <authorList>
            <person name="Kumar G."/>
            <person name="Savka M.A."/>
        </authorList>
    </citation>
    <scope>NUCLEOTIDE SEQUENCE</scope>
    <source>
        <strain evidence="1">RIT_BL5</strain>
    </source>
</reference>
<keyword evidence="2" id="KW-1185">Reference proteome</keyword>
<protein>
    <submittedName>
        <fullName evidence="1">DUF5704 domain-containing protein</fullName>
    </submittedName>
</protein>
<name>A0ACC6PD43_9BACL</name>
<evidence type="ECO:0000313" key="2">
    <source>
        <dbReference type="Proteomes" id="UP001380953"/>
    </source>
</evidence>
<dbReference type="EMBL" id="JBBKAR010000034">
    <property type="protein sequence ID" value="MEJ8304875.1"/>
    <property type="molecule type" value="Genomic_DNA"/>
</dbReference>
<gene>
    <name evidence="1" type="ORF">WKI47_13295</name>
</gene>
<dbReference type="Proteomes" id="UP001380953">
    <property type="component" value="Unassembled WGS sequence"/>
</dbReference>
<organism evidence="1 2">
    <name type="scientific">Saccharibacillus sacchari</name>
    <dbReference type="NCBI Taxonomy" id="456493"/>
    <lineage>
        <taxon>Bacteria</taxon>
        <taxon>Bacillati</taxon>
        <taxon>Bacillota</taxon>
        <taxon>Bacilli</taxon>
        <taxon>Bacillales</taxon>
        <taxon>Paenibacillaceae</taxon>
        <taxon>Saccharibacillus</taxon>
    </lineage>
</organism>
<evidence type="ECO:0000313" key="1">
    <source>
        <dbReference type="EMBL" id="MEJ8304875.1"/>
    </source>
</evidence>